<dbReference type="SUPFAM" id="SSF52047">
    <property type="entry name" value="RNI-like"/>
    <property type="match status" value="1"/>
</dbReference>
<dbReference type="Gene3D" id="3.80.10.10">
    <property type="entry name" value="Ribonuclease Inhibitor"/>
    <property type="match status" value="1"/>
</dbReference>
<dbReference type="EMBL" id="CCBP010000154">
    <property type="protein sequence ID" value="CDO74314.1"/>
    <property type="molecule type" value="Genomic_DNA"/>
</dbReference>
<evidence type="ECO:0000256" key="1">
    <source>
        <dbReference type="ARBA" id="ARBA00022468"/>
    </source>
</evidence>
<dbReference type="OrthoDB" id="184583at2759"/>
<dbReference type="PANTHER" id="PTHR24113">
    <property type="entry name" value="RAN GTPASE-ACTIVATING PROTEIN 1"/>
    <property type="match status" value="1"/>
</dbReference>
<comment type="caution">
    <text evidence="4">The sequence shown here is derived from an EMBL/GenBank/DDBJ whole genome shotgun (WGS) entry which is preliminary data.</text>
</comment>
<accession>A0A060SQ51</accession>
<keyword evidence="5" id="KW-1185">Reference proteome</keyword>
<dbReference type="InterPro" id="IPR027038">
    <property type="entry name" value="RanGap"/>
</dbReference>
<dbReference type="GO" id="GO:0005096">
    <property type="term" value="F:GTPase activator activity"/>
    <property type="evidence" value="ECO:0007669"/>
    <property type="project" value="UniProtKB-KW"/>
</dbReference>
<keyword evidence="2" id="KW-0433">Leucine-rich repeat</keyword>
<dbReference type="PANTHER" id="PTHR24113:SF12">
    <property type="entry name" value="RAN GTPASE-ACTIVATING PROTEIN 1"/>
    <property type="match status" value="1"/>
</dbReference>
<proteinExistence type="predicted"/>
<evidence type="ECO:0000313" key="5">
    <source>
        <dbReference type="Proteomes" id="UP000029665"/>
    </source>
</evidence>
<gene>
    <name evidence="4" type="ORF">BN946_scf184800.g3</name>
</gene>
<dbReference type="STRING" id="5643.A0A060SQ51"/>
<evidence type="ECO:0000256" key="3">
    <source>
        <dbReference type="ARBA" id="ARBA00022737"/>
    </source>
</evidence>
<dbReference type="GO" id="GO:0031267">
    <property type="term" value="F:small GTPase binding"/>
    <property type="evidence" value="ECO:0007669"/>
    <property type="project" value="TreeGrafter"/>
</dbReference>
<dbReference type="Proteomes" id="UP000029665">
    <property type="component" value="Unassembled WGS sequence"/>
</dbReference>
<dbReference type="GO" id="GO:0005634">
    <property type="term" value="C:nucleus"/>
    <property type="evidence" value="ECO:0007669"/>
    <property type="project" value="TreeGrafter"/>
</dbReference>
<dbReference type="SMART" id="SM00368">
    <property type="entry name" value="LRR_RI"/>
    <property type="match status" value="2"/>
</dbReference>
<organism evidence="4 5">
    <name type="scientific">Pycnoporus cinnabarinus</name>
    <name type="common">Cinnabar-red polypore</name>
    <name type="synonym">Trametes cinnabarina</name>
    <dbReference type="NCBI Taxonomy" id="5643"/>
    <lineage>
        <taxon>Eukaryota</taxon>
        <taxon>Fungi</taxon>
        <taxon>Dikarya</taxon>
        <taxon>Basidiomycota</taxon>
        <taxon>Agaricomycotina</taxon>
        <taxon>Agaricomycetes</taxon>
        <taxon>Polyporales</taxon>
        <taxon>Polyporaceae</taxon>
        <taxon>Trametes</taxon>
    </lineage>
</organism>
<protein>
    <submittedName>
        <fullName evidence="4">Uncharacterized protein</fullName>
    </submittedName>
</protein>
<dbReference type="GO" id="GO:0006913">
    <property type="term" value="P:nucleocytoplasmic transport"/>
    <property type="evidence" value="ECO:0007669"/>
    <property type="project" value="TreeGrafter"/>
</dbReference>
<keyword evidence="3" id="KW-0677">Repeat</keyword>
<dbReference type="GO" id="GO:0048471">
    <property type="term" value="C:perinuclear region of cytoplasm"/>
    <property type="evidence" value="ECO:0007669"/>
    <property type="project" value="TreeGrafter"/>
</dbReference>
<dbReference type="AlphaFoldDB" id="A0A060SQ51"/>
<evidence type="ECO:0000313" key="4">
    <source>
        <dbReference type="EMBL" id="CDO74314.1"/>
    </source>
</evidence>
<name>A0A060SQ51_PYCCI</name>
<sequence>MTHQRSLRVLKLYDNDFGREAGATVDKALAESGHLSREEGVPSNLRVIICGRNRLEDSSAFVWAKAIVSHTNVRKVKLVDNGIHEAGFFAIVQALRNCHHLGYLSLRDTVSTENLEEGDYQPERRGWQEMIHLLQTANDLEFLDLSDCYLP</sequence>
<evidence type="ECO:0000256" key="2">
    <source>
        <dbReference type="ARBA" id="ARBA00022614"/>
    </source>
</evidence>
<reference evidence="4" key="1">
    <citation type="submission" date="2014-01" db="EMBL/GenBank/DDBJ databases">
        <title>The genome of the white-rot fungus Pycnoporus cinnabarinus: a basidiomycete model with a versatile arsenal for lignocellulosic biomass breakdown.</title>
        <authorList>
            <person name="Levasseur A."/>
            <person name="Lomascolo A."/>
            <person name="Ruiz-Duenas F.J."/>
            <person name="Uzan E."/>
            <person name="Piumi F."/>
            <person name="Kues U."/>
            <person name="Ram A.F.J."/>
            <person name="Murat C."/>
            <person name="Haon M."/>
            <person name="Benoit I."/>
            <person name="Arfi Y."/>
            <person name="Chevret D."/>
            <person name="Drula E."/>
            <person name="Kwon M.J."/>
            <person name="Gouret P."/>
            <person name="Lesage-Meessen L."/>
            <person name="Lombard V."/>
            <person name="Mariette J."/>
            <person name="Noirot C."/>
            <person name="Park J."/>
            <person name="Patyshakuliyeva A."/>
            <person name="Wieneger R.A.B."/>
            <person name="Wosten H.A.B."/>
            <person name="Martin F."/>
            <person name="Coutinho P.M."/>
            <person name="de Vries R."/>
            <person name="Martinez A.T."/>
            <person name="Klopp C."/>
            <person name="Pontarotti P."/>
            <person name="Henrissat B."/>
            <person name="Record E."/>
        </authorList>
    </citation>
    <scope>NUCLEOTIDE SEQUENCE [LARGE SCALE GENOMIC DNA]</scope>
    <source>
        <strain evidence="4">BRFM137</strain>
    </source>
</reference>
<dbReference type="HOGENOM" id="CLU_1732408_0_0_1"/>
<keyword evidence="1" id="KW-0343">GTPase activation</keyword>
<dbReference type="InterPro" id="IPR032675">
    <property type="entry name" value="LRR_dom_sf"/>
</dbReference>
<dbReference type="GO" id="GO:0005829">
    <property type="term" value="C:cytosol"/>
    <property type="evidence" value="ECO:0007669"/>
    <property type="project" value="TreeGrafter"/>
</dbReference>